<feature type="region of interest" description="Disordered" evidence="1">
    <location>
        <begin position="82"/>
        <end position="207"/>
    </location>
</feature>
<evidence type="ECO:0008006" key="5">
    <source>
        <dbReference type="Google" id="ProtNLM"/>
    </source>
</evidence>
<evidence type="ECO:0000256" key="2">
    <source>
        <dbReference type="SAM" id="Phobius"/>
    </source>
</evidence>
<sequence length="507" mass="56455">MSDKKHIDRLFQEKLKDFEANPSDAVWENIHSSLHDEKRKKRRIIPIWWKLGGAAAILLLMLAIGNTVFNNNENNDSINTVVDTENNSNSDAFKNNSTDKNASNEVDFDSNNNVSDKETNSDETLNNASSSGKNLINSSVNNQSKIASTKPDLSSKIFDKNNNKQKELSKNNTSNTLNNKKDVVADNSSNPFNSEKNSKTKSEDNIIPDYLKSASKNAVASSDEKTEDSVNKEEEIITNEKTIEDAIAETNTTEEKEKEEKLNRWNITPNVAPVYFNTIGKGSPIDNQFVNNSKKGDINMSYGIEGSYAINKKFKIRAGVNKVELGYATNNVISYTDINETSALGSINVSSSNQLSHVNINQNAQNTTFISAQSFNRNDVPEILNTKEKGSLDQQFGFIEVPLEIEYTVVDKKIGLNVIGGFSTFFTDKNEVYSVVEGNRILIGEANNLNDVSYSANFGVGINYNVSDKIKLNLEPKFKYQINTFNDTSGDFQPYFIGVYTGLSIKF</sequence>
<feature type="transmembrane region" description="Helical" evidence="2">
    <location>
        <begin position="47"/>
        <end position="69"/>
    </location>
</feature>
<keyword evidence="2" id="KW-0472">Membrane</keyword>
<feature type="compositionally biased region" description="Basic and acidic residues" evidence="1">
    <location>
        <begin position="157"/>
        <end position="169"/>
    </location>
</feature>
<evidence type="ECO:0000313" key="3">
    <source>
        <dbReference type="EMBL" id="GFZ83445.1"/>
    </source>
</evidence>
<protein>
    <recommendedName>
        <fullName evidence="5">Outer membrane protein beta-barrel domain-containing protein</fullName>
    </recommendedName>
</protein>
<evidence type="ECO:0000256" key="1">
    <source>
        <dbReference type="SAM" id="MobiDB-lite"/>
    </source>
</evidence>
<feature type="compositionally biased region" description="Polar residues" evidence="1">
    <location>
        <begin position="122"/>
        <end position="147"/>
    </location>
</feature>
<evidence type="ECO:0000313" key="4">
    <source>
        <dbReference type="Proteomes" id="UP000598120"/>
    </source>
</evidence>
<gene>
    <name evidence="3" type="ORF">GCM10011531_12780</name>
</gene>
<proteinExistence type="predicted"/>
<accession>A0A8J2TQX7</accession>
<reference evidence="3 4" key="1">
    <citation type="journal article" date="2014" name="Int. J. Syst. Evol. Microbiol.">
        <title>Complete genome sequence of Corynebacterium casei LMG S-19264T (=DSM 44701T), isolated from a smear-ripened cheese.</title>
        <authorList>
            <consortium name="US DOE Joint Genome Institute (JGI-PGF)"/>
            <person name="Walter F."/>
            <person name="Albersmeier A."/>
            <person name="Kalinowski J."/>
            <person name="Ruckert C."/>
        </authorList>
    </citation>
    <scope>NUCLEOTIDE SEQUENCE [LARGE SCALE GENOMIC DNA]</scope>
    <source>
        <strain evidence="3 4">CGMCC 1.15295</strain>
    </source>
</reference>
<keyword evidence="2" id="KW-1133">Transmembrane helix</keyword>
<keyword evidence="2" id="KW-0812">Transmembrane</keyword>
<name>A0A8J2TQX7_9FLAO</name>
<keyword evidence="4" id="KW-1185">Reference proteome</keyword>
<organism evidence="3 4">
    <name type="scientific">Aquaticitalea lipolytica</name>
    <dbReference type="NCBI Taxonomy" id="1247562"/>
    <lineage>
        <taxon>Bacteria</taxon>
        <taxon>Pseudomonadati</taxon>
        <taxon>Bacteroidota</taxon>
        <taxon>Flavobacteriia</taxon>
        <taxon>Flavobacteriales</taxon>
        <taxon>Flavobacteriaceae</taxon>
        <taxon>Aquaticitalea</taxon>
    </lineage>
</organism>
<dbReference type="Proteomes" id="UP000598120">
    <property type="component" value="Unassembled WGS sequence"/>
</dbReference>
<feature type="compositionally biased region" description="Polar residues" evidence="1">
    <location>
        <begin position="82"/>
        <end position="114"/>
    </location>
</feature>
<feature type="compositionally biased region" description="Polar residues" evidence="1">
    <location>
        <begin position="186"/>
        <end position="195"/>
    </location>
</feature>
<dbReference type="AlphaFoldDB" id="A0A8J2TQX7"/>
<comment type="caution">
    <text evidence="3">The sequence shown here is derived from an EMBL/GenBank/DDBJ whole genome shotgun (WGS) entry which is preliminary data.</text>
</comment>
<dbReference type="EMBL" id="BMIC01000001">
    <property type="protein sequence ID" value="GFZ83445.1"/>
    <property type="molecule type" value="Genomic_DNA"/>
</dbReference>
<dbReference type="RefSeq" id="WP_188605477.1">
    <property type="nucleotide sequence ID" value="NZ_BMIC01000001.1"/>
</dbReference>